<proteinExistence type="predicted"/>
<reference evidence="1 2" key="1">
    <citation type="submission" date="2019-07" db="EMBL/GenBank/DDBJ databases">
        <title>Whole genome shotgun sequence of Segetibacter aerophilus NBRC 106135.</title>
        <authorList>
            <person name="Hosoyama A."/>
            <person name="Uohara A."/>
            <person name="Ohji S."/>
            <person name="Ichikawa N."/>
        </authorList>
    </citation>
    <scope>NUCLEOTIDE SEQUENCE [LARGE SCALE GENOMIC DNA]</scope>
    <source>
        <strain evidence="1 2">NBRC 106135</strain>
    </source>
</reference>
<dbReference type="Proteomes" id="UP000321513">
    <property type="component" value="Unassembled WGS sequence"/>
</dbReference>
<comment type="caution">
    <text evidence="1">The sequence shown here is derived from an EMBL/GenBank/DDBJ whole genome shotgun (WGS) entry which is preliminary data.</text>
</comment>
<keyword evidence="2" id="KW-1185">Reference proteome</keyword>
<dbReference type="AlphaFoldDB" id="A0A512BFK7"/>
<evidence type="ECO:0000313" key="1">
    <source>
        <dbReference type="EMBL" id="GEO10749.1"/>
    </source>
</evidence>
<organism evidence="1 2">
    <name type="scientific">Segetibacter aerophilus</name>
    <dbReference type="NCBI Taxonomy" id="670293"/>
    <lineage>
        <taxon>Bacteria</taxon>
        <taxon>Pseudomonadati</taxon>
        <taxon>Bacteroidota</taxon>
        <taxon>Chitinophagia</taxon>
        <taxon>Chitinophagales</taxon>
        <taxon>Chitinophagaceae</taxon>
        <taxon>Segetibacter</taxon>
    </lineage>
</organism>
<gene>
    <name evidence="1" type="ORF">SAE01_32450</name>
</gene>
<dbReference type="EMBL" id="BJYT01000012">
    <property type="protein sequence ID" value="GEO10749.1"/>
    <property type="molecule type" value="Genomic_DNA"/>
</dbReference>
<protein>
    <submittedName>
        <fullName evidence="1">Uncharacterized protein</fullName>
    </submittedName>
</protein>
<sequence length="89" mass="9991">MLVKNERILLKKLKTCCPKAFNDLYDCYAAPLCGLILNDVLAVDEACRILTEVFTKFNKNLMLGKDAEVGIFISLVRIAKKLAIDSKKI</sequence>
<evidence type="ECO:0000313" key="2">
    <source>
        <dbReference type="Proteomes" id="UP000321513"/>
    </source>
</evidence>
<accession>A0A512BFK7</accession>
<name>A0A512BFK7_9BACT</name>